<gene>
    <name evidence="2" type="ORF">MARPO_0097s0029</name>
</gene>
<protein>
    <submittedName>
        <fullName evidence="2">Uncharacterized protein</fullName>
    </submittedName>
</protein>
<reference evidence="3" key="1">
    <citation type="journal article" date="2017" name="Cell">
        <title>Insights into land plant evolution garnered from the Marchantia polymorpha genome.</title>
        <authorList>
            <person name="Bowman J.L."/>
            <person name="Kohchi T."/>
            <person name="Yamato K.T."/>
            <person name="Jenkins J."/>
            <person name="Shu S."/>
            <person name="Ishizaki K."/>
            <person name="Yamaoka S."/>
            <person name="Nishihama R."/>
            <person name="Nakamura Y."/>
            <person name="Berger F."/>
            <person name="Adam C."/>
            <person name="Aki S.S."/>
            <person name="Althoff F."/>
            <person name="Araki T."/>
            <person name="Arteaga-Vazquez M.A."/>
            <person name="Balasubrmanian S."/>
            <person name="Barry K."/>
            <person name="Bauer D."/>
            <person name="Boehm C.R."/>
            <person name="Briginshaw L."/>
            <person name="Caballero-Perez J."/>
            <person name="Catarino B."/>
            <person name="Chen F."/>
            <person name="Chiyoda S."/>
            <person name="Chovatia M."/>
            <person name="Davies K.M."/>
            <person name="Delmans M."/>
            <person name="Demura T."/>
            <person name="Dierschke T."/>
            <person name="Dolan L."/>
            <person name="Dorantes-Acosta A.E."/>
            <person name="Eklund D.M."/>
            <person name="Florent S.N."/>
            <person name="Flores-Sandoval E."/>
            <person name="Fujiyama A."/>
            <person name="Fukuzawa H."/>
            <person name="Galik B."/>
            <person name="Grimanelli D."/>
            <person name="Grimwood J."/>
            <person name="Grossniklaus U."/>
            <person name="Hamada T."/>
            <person name="Haseloff J."/>
            <person name="Hetherington A.J."/>
            <person name="Higo A."/>
            <person name="Hirakawa Y."/>
            <person name="Hundley H.N."/>
            <person name="Ikeda Y."/>
            <person name="Inoue K."/>
            <person name="Inoue S.I."/>
            <person name="Ishida S."/>
            <person name="Jia Q."/>
            <person name="Kakita M."/>
            <person name="Kanazawa T."/>
            <person name="Kawai Y."/>
            <person name="Kawashima T."/>
            <person name="Kennedy M."/>
            <person name="Kinose K."/>
            <person name="Kinoshita T."/>
            <person name="Kohara Y."/>
            <person name="Koide E."/>
            <person name="Komatsu K."/>
            <person name="Kopischke S."/>
            <person name="Kubo M."/>
            <person name="Kyozuka J."/>
            <person name="Lagercrantz U."/>
            <person name="Lin S.S."/>
            <person name="Lindquist E."/>
            <person name="Lipzen A.M."/>
            <person name="Lu C.W."/>
            <person name="De Luna E."/>
            <person name="Martienssen R.A."/>
            <person name="Minamino N."/>
            <person name="Mizutani M."/>
            <person name="Mizutani M."/>
            <person name="Mochizuki N."/>
            <person name="Monte I."/>
            <person name="Mosher R."/>
            <person name="Nagasaki H."/>
            <person name="Nakagami H."/>
            <person name="Naramoto S."/>
            <person name="Nishitani K."/>
            <person name="Ohtani M."/>
            <person name="Okamoto T."/>
            <person name="Okumura M."/>
            <person name="Phillips J."/>
            <person name="Pollak B."/>
            <person name="Reinders A."/>
            <person name="Rovekamp M."/>
            <person name="Sano R."/>
            <person name="Sawa S."/>
            <person name="Schmid M.W."/>
            <person name="Shirakawa M."/>
            <person name="Solano R."/>
            <person name="Spunde A."/>
            <person name="Suetsugu N."/>
            <person name="Sugano S."/>
            <person name="Sugiyama A."/>
            <person name="Sun R."/>
            <person name="Suzuki Y."/>
            <person name="Takenaka M."/>
            <person name="Takezawa D."/>
            <person name="Tomogane H."/>
            <person name="Tsuzuki M."/>
            <person name="Ueda T."/>
            <person name="Umeda M."/>
            <person name="Ward J.M."/>
            <person name="Watanabe Y."/>
            <person name="Yazaki K."/>
            <person name="Yokoyama R."/>
            <person name="Yoshitake Y."/>
            <person name="Yotsui I."/>
            <person name="Zachgo S."/>
            <person name="Schmutz J."/>
        </authorList>
    </citation>
    <scope>NUCLEOTIDE SEQUENCE [LARGE SCALE GENOMIC DNA]</scope>
    <source>
        <strain evidence="3">Tak-1</strain>
    </source>
</reference>
<sequence length="183" mass="20405">MQTFGDGPGDLDEADGGYHGGLEFGEKVTRLRCLRNINTANLDRFFSDSPRSSHNFLTRPKHEPLGQRRKRRRVNSKAPISRDIPSPLPAPKVADKTRVPEAFGLQKSRSGRLLVPRLATWRNQSIKYDMDGGIIAISEGFEEAEGESCTGCYNFKTPSHGDARVMQRKFLVAADMAADLVRM</sequence>
<dbReference type="Gramene" id="Mp6g06150.1">
    <property type="protein sequence ID" value="Mp6g06150.1.cds"/>
    <property type="gene ID" value="Mp6g06150"/>
</dbReference>
<name>A0A2R6WFB8_MARPO</name>
<evidence type="ECO:0000256" key="1">
    <source>
        <dbReference type="SAM" id="MobiDB-lite"/>
    </source>
</evidence>
<dbReference type="Proteomes" id="UP000244005">
    <property type="component" value="Unassembled WGS sequence"/>
</dbReference>
<dbReference type="OrthoDB" id="118550at2759"/>
<dbReference type="PANTHER" id="PTHR35311:SF1">
    <property type="entry name" value="PROTEIN EMBRYO DEFECTIVE 1674"/>
    <property type="match status" value="1"/>
</dbReference>
<keyword evidence="3" id="KW-1185">Reference proteome</keyword>
<feature type="region of interest" description="Disordered" evidence="1">
    <location>
        <begin position="49"/>
        <end position="93"/>
    </location>
</feature>
<proteinExistence type="predicted"/>
<organism evidence="2 3">
    <name type="scientific">Marchantia polymorpha</name>
    <name type="common">Common liverwort</name>
    <name type="synonym">Marchantia aquatica</name>
    <dbReference type="NCBI Taxonomy" id="3197"/>
    <lineage>
        <taxon>Eukaryota</taxon>
        <taxon>Viridiplantae</taxon>
        <taxon>Streptophyta</taxon>
        <taxon>Embryophyta</taxon>
        <taxon>Marchantiophyta</taxon>
        <taxon>Marchantiopsida</taxon>
        <taxon>Marchantiidae</taxon>
        <taxon>Marchantiales</taxon>
        <taxon>Marchantiaceae</taxon>
        <taxon>Marchantia</taxon>
    </lineage>
</organism>
<evidence type="ECO:0000313" key="3">
    <source>
        <dbReference type="Proteomes" id="UP000244005"/>
    </source>
</evidence>
<dbReference type="AlphaFoldDB" id="A0A2R6WFB8"/>
<dbReference type="PANTHER" id="PTHR35311">
    <property type="entry name" value="KINETOCHORE-ASSOCIATED PROTEIN KNL-2 HOMOLOG"/>
    <property type="match status" value="1"/>
</dbReference>
<accession>A0A2R6WFB8</accession>
<dbReference type="InterPro" id="IPR053090">
    <property type="entry name" value="Centromere_KNL-2_homolog"/>
</dbReference>
<dbReference type="EMBL" id="KZ772769">
    <property type="protein sequence ID" value="PTQ32543.1"/>
    <property type="molecule type" value="Genomic_DNA"/>
</dbReference>
<evidence type="ECO:0000313" key="2">
    <source>
        <dbReference type="EMBL" id="PTQ32543.1"/>
    </source>
</evidence>